<dbReference type="EMBL" id="JAFNEN010000216">
    <property type="protein sequence ID" value="KAG8189415.1"/>
    <property type="molecule type" value="Genomic_DNA"/>
</dbReference>
<reference evidence="2 3" key="1">
    <citation type="journal article" date="2022" name="Nat. Ecol. Evol.">
        <title>A masculinizing supergene underlies an exaggerated male reproductive morph in a spider.</title>
        <authorList>
            <person name="Hendrickx F."/>
            <person name="De Corte Z."/>
            <person name="Sonet G."/>
            <person name="Van Belleghem S.M."/>
            <person name="Kostlbacher S."/>
            <person name="Vangestel C."/>
        </authorList>
    </citation>
    <scope>NUCLEOTIDE SEQUENCE [LARGE SCALE GENOMIC DNA]</scope>
    <source>
        <strain evidence="2">W744_W776</strain>
    </source>
</reference>
<gene>
    <name evidence="2" type="ORF">JTE90_020229</name>
</gene>
<evidence type="ECO:0000313" key="3">
    <source>
        <dbReference type="Proteomes" id="UP000827092"/>
    </source>
</evidence>
<organism evidence="2 3">
    <name type="scientific">Oedothorax gibbosus</name>
    <dbReference type="NCBI Taxonomy" id="931172"/>
    <lineage>
        <taxon>Eukaryota</taxon>
        <taxon>Metazoa</taxon>
        <taxon>Ecdysozoa</taxon>
        <taxon>Arthropoda</taxon>
        <taxon>Chelicerata</taxon>
        <taxon>Arachnida</taxon>
        <taxon>Araneae</taxon>
        <taxon>Araneomorphae</taxon>
        <taxon>Entelegynae</taxon>
        <taxon>Araneoidea</taxon>
        <taxon>Linyphiidae</taxon>
        <taxon>Erigoninae</taxon>
        <taxon>Oedothorax</taxon>
    </lineage>
</organism>
<keyword evidence="3" id="KW-1185">Reference proteome</keyword>
<protein>
    <submittedName>
        <fullName evidence="2">Uncharacterized protein</fullName>
    </submittedName>
</protein>
<sequence length="71" mass="8112">MEFNDETSSAFLSHSSPQIPSCHPVDPSSLSCRSLLVCERVEQKYRKLYSISTTWNENICTAYKFSLSHHS</sequence>
<evidence type="ECO:0000313" key="2">
    <source>
        <dbReference type="EMBL" id="KAG8189415.1"/>
    </source>
</evidence>
<evidence type="ECO:0000256" key="1">
    <source>
        <dbReference type="SAM" id="MobiDB-lite"/>
    </source>
</evidence>
<feature type="compositionally biased region" description="Polar residues" evidence="1">
    <location>
        <begin position="1"/>
        <end position="19"/>
    </location>
</feature>
<name>A0AAV6UYE4_9ARAC</name>
<dbReference type="AlphaFoldDB" id="A0AAV6UYE4"/>
<dbReference type="Proteomes" id="UP000827092">
    <property type="component" value="Unassembled WGS sequence"/>
</dbReference>
<proteinExistence type="predicted"/>
<accession>A0AAV6UYE4</accession>
<comment type="caution">
    <text evidence="2">The sequence shown here is derived from an EMBL/GenBank/DDBJ whole genome shotgun (WGS) entry which is preliminary data.</text>
</comment>
<feature type="region of interest" description="Disordered" evidence="1">
    <location>
        <begin position="1"/>
        <end position="28"/>
    </location>
</feature>